<dbReference type="RefSeq" id="XP_037167942.1">
    <property type="nucleotide sequence ID" value="XM_037305077.1"/>
</dbReference>
<dbReference type="EMBL" id="JACCJC010000008">
    <property type="protein sequence ID" value="KAF6238643.1"/>
    <property type="molecule type" value="Genomic_DNA"/>
</dbReference>
<dbReference type="Pfam" id="PF25545">
    <property type="entry name" value="DUF7924"/>
    <property type="match status" value="1"/>
</dbReference>
<evidence type="ECO:0000313" key="2">
    <source>
        <dbReference type="EMBL" id="KAF6238643.1"/>
    </source>
</evidence>
<accession>A0A8H6G170</accession>
<gene>
    <name evidence="2" type="ORF">HO173_003149</name>
</gene>
<keyword evidence="3" id="KW-1185">Reference proteome</keyword>
<sequence>MGQPESHLRVIDVDKALCRKLLDTEQSIPRDSMFEDDLFESTCEDIANRNEARVIQDIGRLIVPAPEELARRGATHLKHLIQNVDESWIKSIPLVNGPRPQPDFSVGFKPSAFTADQLKKLNPYVGDWQTTSRIVATDEMYFPFLTSEVKCGNEALNIADRQNAHSASVAANAVVEIYRTVSRQDELHGKILTFSVSHDHRAVRIYGHYVLINGKDTSFYRHLIREFSITDQDGKEKWTTYTFTLNVYDEFRGIHHDRITSAADQLPDPEVFLVEPFS</sequence>
<feature type="domain" description="DUF7924" evidence="1">
    <location>
        <begin position="39"/>
        <end position="262"/>
    </location>
</feature>
<comment type="caution">
    <text evidence="2">The sequence shown here is derived from an EMBL/GenBank/DDBJ whole genome shotgun (WGS) entry which is preliminary data.</text>
</comment>
<reference evidence="2 3" key="1">
    <citation type="journal article" date="2020" name="Genomics">
        <title>Complete, high-quality genomes from long-read metagenomic sequencing of two wolf lichen thalli reveals enigmatic genome architecture.</title>
        <authorList>
            <person name="McKenzie S.K."/>
            <person name="Walston R.F."/>
            <person name="Allen J.L."/>
        </authorList>
    </citation>
    <scope>NUCLEOTIDE SEQUENCE [LARGE SCALE GENOMIC DNA]</scope>
    <source>
        <strain evidence="2">WasteWater2</strain>
    </source>
</reference>
<dbReference type="PANTHER" id="PTHR42470:SF2">
    <property type="match status" value="1"/>
</dbReference>
<dbReference type="InterPro" id="IPR057684">
    <property type="entry name" value="DUF7924"/>
</dbReference>
<proteinExistence type="predicted"/>
<protein>
    <recommendedName>
        <fullName evidence="1">DUF7924 domain-containing protein</fullName>
    </recommendedName>
</protein>
<dbReference type="OrthoDB" id="5132737at2759"/>
<evidence type="ECO:0000259" key="1">
    <source>
        <dbReference type="Pfam" id="PF25545"/>
    </source>
</evidence>
<dbReference type="PANTHER" id="PTHR42470">
    <property type="entry name" value="VAST DOMAIN-CONTAINING PROTEIN"/>
    <property type="match status" value="1"/>
</dbReference>
<dbReference type="AlphaFoldDB" id="A0A8H6G170"/>
<dbReference type="GeneID" id="59284818"/>
<name>A0A8H6G170_9LECA</name>
<organism evidence="2 3">
    <name type="scientific">Letharia columbiana</name>
    <dbReference type="NCBI Taxonomy" id="112416"/>
    <lineage>
        <taxon>Eukaryota</taxon>
        <taxon>Fungi</taxon>
        <taxon>Dikarya</taxon>
        <taxon>Ascomycota</taxon>
        <taxon>Pezizomycotina</taxon>
        <taxon>Lecanoromycetes</taxon>
        <taxon>OSLEUM clade</taxon>
        <taxon>Lecanoromycetidae</taxon>
        <taxon>Lecanorales</taxon>
        <taxon>Lecanorineae</taxon>
        <taxon>Parmeliaceae</taxon>
        <taxon>Letharia</taxon>
    </lineage>
</organism>
<evidence type="ECO:0000313" key="3">
    <source>
        <dbReference type="Proteomes" id="UP000578531"/>
    </source>
</evidence>
<dbReference type="Proteomes" id="UP000578531">
    <property type="component" value="Unassembled WGS sequence"/>
</dbReference>